<name>A0A336JT91_9BRAD</name>
<dbReference type="EMBL" id="QRDT01000011">
    <property type="protein sequence ID" value="RED33243.1"/>
    <property type="molecule type" value="Genomic_DNA"/>
</dbReference>
<evidence type="ECO:0000313" key="4">
    <source>
        <dbReference type="Proteomes" id="UP000256343"/>
    </source>
</evidence>
<reference evidence="2 3" key="1">
    <citation type="submission" date="2017-08" db="EMBL/GenBank/DDBJ databases">
        <authorList>
            <person name="de Groot N.N."/>
        </authorList>
    </citation>
    <scope>NUCLEOTIDE SEQUENCE [LARGE SCALE GENOMIC DNA]</scope>
    <source>
        <strain evidence="2 3">JA575</strain>
    </source>
</reference>
<dbReference type="EMBL" id="UFQQ01000011">
    <property type="protein sequence ID" value="SSW91319.1"/>
    <property type="molecule type" value="Genomic_DNA"/>
</dbReference>
<protein>
    <recommendedName>
        <fullName evidence="5">Cyclase dehydrase</fullName>
    </recommendedName>
</protein>
<accession>A0A336JT91</accession>
<dbReference type="Proteomes" id="UP000256343">
    <property type="component" value="Unassembled WGS sequence"/>
</dbReference>
<dbReference type="RefSeq" id="WP_147270241.1">
    <property type="nucleotide sequence ID" value="NZ_QRDT01000011.1"/>
</dbReference>
<dbReference type="AlphaFoldDB" id="A0A336JT91"/>
<gene>
    <name evidence="1" type="ORF">BJ125_11180</name>
    <name evidence="2" type="ORF">SAMN05892882_11180</name>
</gene>
<dbReference type="Proteomes" id="UP000252631">
    <property type="component" value="Unassembled WGS sequence"/>
</dbReference>
<reference evidence="1 4" key="2">
    <citation type="submission" date="2018-07" db="EMBL/GenBank/DDBJ databases">
        <title>Genomic Encyclopedia of Archaeal and Bacterial Type Strains, Phase II (KMG-II): from individual species to whole genera.</title>
        <authorList>
            <person name="Goeker M."/>
        </authorList>
    </citation>
    <scope>NUCLEOTIDE SEQUENCE [LARGE SCALE GENOMIC DNA]</scope>
    <source>
        <strain evidence="1 4">JA575</strain>
    </source>
</reference>
<keyword evidence="4" id="KW-1185">Reference proteome</keyword>
<evidence type="ECO:0000313" key="3">
    <source>
        <dbReference type="Proteomes" id="UP000252631"/>
    </source>
</evidence>
<evidence type="ECO:0000313" key="2">
    <source>
        <dbReference type="EMBL" id="SSW91319.1"/>
    </source>
</evidence>
<evidence type="ECO:0008006" key="5">
    <source>
        <dbReference type="Google" id="ProtNLM"/>
    </source>
</evidence>
<organism evidence="2 3">
    <name type="scientific">Rhodopseudomonas pentothenatexigens</name>
    <dbReference type="NCBI Taxonomy" id="999699"/>
    <lineage>
        <taxon>Bacteria</taxon>
        <taxon>Pseudomonadati</taxon>
        <taxon>Pseudomonadota</taxon>
        <taxon>Alphaproteobacteria</taxon>
        <taxon>Hyphomicrobiales</taxon>
        <taxon>Nitrobacteraceae</taxon>
        <taxon>Rhodopseudomonas</taxon>
    </lineage>
</organism>
<sequence>MTSASLQMTPSESRRLARFLGWVSLGLGAAEIAAPRRLARALGMEGREPLLQLYGAREIASGVAILSTESASSVWSRVGGDALDIGTLALQLRRDNPKRGNVALALAAVGGITMLDWACAQALTTTDRRRNGHAAERV</sequence>
<proteinExistence type="predicted"/>
<dbReference type="OrthoDB" id="6166765at2"/>
<evidence type="ECO:0000313" key="1">
    <source>
        <dbReference type="EMBL" id="RED33243.1"/>
    </source>
</evidence>